<dbReference type="InterPro" id="IPR052159">
    <property type="entry name" value="Competence_DNA_uptake"/>
</dbReference>
<keyword evidence="4 6" id="KW-1133">Transmembrane helix</keyword>
<comment type="caution">
    <text evidence="9">The sequence shown here is derived from an EMBL/GenBank/DDBJ whole genome shotgun (WGS) entry which is preliminary data.</text>
</comment>
<dbReference type="Pfam" id="PF03772">
    <property type="entry name" value="Competence"/>
    <property type="match status" value="1"/>
</dbReference>
<feature type="transmembrane region" description="Helical" evidence="6">
    <location>
        <begin position="250"/>
        <end position="272"/>
    </location>
</feature>
<feature type="domain" description="DUF4131" evidence="8">
    <location>
        <begin position="34"/>
        <end position="189"/>
    </location>
</feature>
<evidence type="ECO:0000313" key="9">
    <source>
        <dbReference type="EMBL" id="RBA28429.1"/>
    </source>
</evidence>
<reference evidence="9 10" key="1">
    <citation type="submission" date="2018-06" db="EMBL/GenBank/DDBJ databases">
        <title>Flavobacterium tibetense sp. nov., isolated from a wetland YonghuCo on Tibetan Plateau.</title>
        <authorList>
            <person name="Xing P."/>
            <person name="Phurbu D."/>
            <person name="Lu H."/>
        </authorList>
    </citation>
    <scope>NUCLEOTIDE SEQUENCE [LARGE SCALE GENOMIC DNA]</scope>
    <source>
        <strain evidence="9 10">YH5</strain>
    </source>
</reference>
<dbReference type="EMBL" id="QLST01000007">
    <property type="protein sequence ID" value="RBA28429.1"/>
    <property type="molecule type" value="Genomic_DNA"/>
</dbReference>
<feature type="transmembrane region" description="Helical" evidence="6">
    <location>
        <begin position="477"/>
        <end position="498"/>
    </location>
</feature>
<feature type="transmembrane region" description="Helical" evidence="6">
    <location>
        <begin position="32"/>
        <end position="48"/>
    </location>
</feature>
<evidence type="ECO:0000313" key="10">
    <source>
        <dbReference type="Proteomes" id="UP000253319"/>
    </source>
</evidence>
<dbReference type="InterPro" id="IPR004477">
    <property type="entry name" value="ComEC_N"/>
</dbReference>
<keyword evidence="2" id="KW-1003">Cell membrane</keyword>
<keyword evidence="5 6" id="KW-0472">Membrane</keyword>
<keyword evidence="10" id="KW-1185">Reference proteome</keyword>
<feature type="transmembrane region" description="Helical" evidence="6">
    <location>
        <begin position="447"/>
        <end position="465"/>
    </location>
</feature>
<feature type="transmembrane region" description="Helical" evidence="6">
    <location>
        <begin position="505"/>
        <end position="523"/>
    </location>
</feature>
<evidence type="ECO:0000256" key="6">
    <source>
        <dbReference type="SAM" id="Phobius"/>
    </source>
</evidence>
<evidence type="ECO:0000259" key="7">
    <source>
        <dbReference type="Pfam" id="PF03772"/>
    </source>
</evidence>
<feature type="transmembrane region" description="Helical" evidence="6">
    <location>
        <begin position="60"/>
        <end position="80"/>
    </location>
</feature>
<dbReference type="PANTHER" id="PTHR30619:SF1">
    <property type="entry name" value="RECOMBINATION PROTEIN 2"/>
    <property type="match status" value="1"/>
</dbReference>
<dbReference type="PANTHER" id="PTHR30619">
    <property type="entry name" value="DNA INTERNALIZATION/COMPETENCE PROTEIN COMEC/REC2"/>
    <property type="match status" value="1"/>
</dbReference>
<organism evidence="9 10">
    <name type="scientific">Flavobacterium tibetense</name>
    <dbReference type="NCBI Taxonomy" id="2233533"/>
    <lineage>
        <taxon>Bacteria</taxon>
        <taxon>Pseudomonadati</taxon>
        <taxon>Bacteroidota</taxon>
        <taxon>Flavobacteriia</taxon>
        <taxon>Flavobacteriales</taxon>
        <taxon>Flavobacteriaceae</taxon>
        <taxon>Flavobacterium</taxon>
    </lineage>
</organism>
<keyword evidence="3 6" id="KW-0812">Transmembrane</keyword>
<feature type="transmembrane region" description="Helical" evidence="6">
    <location>
        <begin position="412"/>
        <end position="440"/>
    </location>
</feature>
<feature type="transmembrane region" description="Helical" evidence="6">
    <location>
        <begin position="355"/>
        <end position="375"/>
    </location>
</feature>
<evidence type="ECO:0000256" key="2">
    <source>
        <dbReference type="ARBA" id="ARBA00022475"/>
    </source>
</evidence>
<feature type="transmembrane region" description="Helical" evidence="6">
    <location>
        <begin position="387"/>
        <end position="406"/>
    </location>
</feature>
<dbReference type="AlphaFoldDB" id="A0A365P1N9"/>
<dbReference type="InterPro" id="IPR025405">
    <property type="entry name" value="DUF4131"/>
</dbReference>
<evidence type="ECO:0000256" key="3">
    <source>
        <dbReference type="ARBA" id="ARBA00022692"/>
    </source>
</evidence>
<proteinExistence type="predicted"/>
<evidence type="ECO:0000256" key="5">
    <source>
        <dbReference type="ARBA" id="ARBA00023136"/>
    </source>
</evidence>
<accession>A0A365P1N9</accession>
<feature type="transmembrane region" description="Helical" evidence="6">
    <location>
        <begin position="284"/>
        <end position="300"/>
    </location>
</feature>
<comment type="subcellular location">
    <subcellularLocation>
        <location evidence="1">Cell membrane</location>
        <topology evidence="1">Multi-pass membrane protein</topology>
    </subcellularLocation>
</comment>
<feature type="domain" description="ComEC/Rec2-related protein" evidence="7">
    <location>
        <begin position="230"/>
        <end position="499"/>
    </location>
</feature>
<dbReference type="Proteomes" id="UP000253319">
    <property type="component" value="Unassembled WGS sequence"/>
</dbReference>
<dbReference type="Pfam" id="PF13567">
    <property type="entry name" value="DUF4131"/>
    <property type="match status" value="1"/>
</dbReference>
<dbReference type="OrthoDB" id="9761531at2"/>
<evidence type="ECO:0008006" key="11">
    <source>
        <dbReference type="Google" id="ProtNLM"/>
    </source>
</evidence>
<evidence type="ECO:0000256" key="4">
    <source>
        <dbReference type="ARBA" id="ARBA00022989"/>
    </source>
</evidence>
<protein>
    <recommendedName>
        <fullName evidence="11">ComEC family competence protein</fullName>
    </recommendedName>
</protein>
<sequence length="670" mass="76447">MKVFPFPLIPFTLTLAVGIVAGKSFLPNGFQISIGITISFLIFLLYFLKARKQLFPSINFGIATAFLAFFIGTGLHFLHFQPNRANHYSNVLQTENNYVSGVVSKVLKSSAKNHKYEFEIQSVNQKQAIGKILIYNKKDNPTQLKPGDVVLFESQLQSVPKNLNPYQFDYANYLANQHIFHQVFLKPNDFRIIGNQSTFASFTHFTRVKLTSSFHHLNWKPETQAFINALLFGQKNHLEQDTLTSFTDAGVMHVLAISGLHVGIIYMFIAFALKPLKRYKKGRLIELLLTLFLLWSFAALTGFSASVSRAVTLFSIIAIGRFWNKRSSVYNSIAASALLLLLVNPNFIFDIGFQLSYSAVLSIVLFQPFFERFYFSKNKISRYVVDLILVSVAAQIGVLPLSLYYFNQFPILFLVANILVIPFVTLLLLLGVLTLILNFIFPMLAQFPAFAIEKIIDFMTFYVGWISKFDTFIIRNISFSASLCLVAYLMIACFLYWLYQKKNKALIYFLVSIILVQITYVFSQTSAQLQHEMLIFNTKGSLFAIKKNTETTFFSTSPEEQIATISDYNRGNFTENSTILPIENVYLFGNRKILVIDDSGYFKIGINPDVVVLIDNPKINLERVIKELQPKTIIADNSNGFYRINQWKATCEQEKIPFHATAEKGFYRIK</sequence>
<gene>
    <name evidence="9" type="ORF">DPN68_06890</name>
</gene>
<evidence type="ECO:0000256" key="1">
    <source>
        <dbReference type="ARBA" id="ARBA00004651"/>
    </source>
</evidence>
<dbReference type="RefSeq" id="WP_113988919.1">
    <property type="nucleotide sequence ID" value="NZ_QLST01000007.1"/>
</dbReference>
<dbReference type="NCBIfam" id="TIGR00360">
    <property type="entry name" value="ComEC_N-term"/>
    <property type="match status" value="1"/>
</dbReference>
<name>A0A365P1N9_9FLAO</name>
<evidence type="ECO:0000259" key="8">
    <source>
        <dbReference type="Pfam" id="PF13567"/>
    </source>
</evidence>
<feature type="transmembrane region" description="Helical" evidence="6">
    <location>
        <begin position="330"/>
        <end position="349"/>
    </location>
</feature>
<dbReference type="GO" id="GO:0005886">
    <property type="term" value="C:plasma membrane"/>
    <property type="evidence" value="ECO:0007669"/>
    <property type="project" value="UniProtKB-SubCell"/>
</dbReference>